<dbReference type="PANTHER" id="PTHR43622">
    <property type="entry name" value="3-DEHYDROQUINATE SYNTHASE"/>
    <property type="match status" value="1"/>
</dbReference>
<comment type="function">
    <text evidence="3">Catalyzes the conversion of 3-deoxy-D-arabino-heptulosonate 7-phosphate (DAHP) to dehydroquinate (DHQ).</text>
</comment>
<dbReference type="Gene3D" id="3.40.50.1970">
    <property type="match status" value="1"/>
</dbReference>
<evidence type="ECO:0000259" key="11">
    <source>
        <dbReference type="Pfam" id="PF01761"/>
    </source>
</evidence>
<keyword evidence="5" id="KW-0547">Nucleotide-binding</keyword>
<feature type="domain" description="3-dehydroquinate synthase N-terminal" evidence="11">
    <location>
        <begin position="61"/>
        <end position="170"/>
    </location>
</feature>
<evidence type="ECO:0000256" key="3">
    <source>
        <dbReference type="ARBA" id="ARBA00003485"/>
    </source>
</evidence>
<keyword evidence="14" id="KW-1185">Reference proteome</keyword>
<evidence type="ECO:0000313" key="13">
    <source>
        <dbReference type="EMBL" id="TCK62072.1"/>
    </source>
</evidence>
<dbReference type="EC" id="4.2.3.4" evidence="10"/>
<evidence type="ECO:0000256" key="7">
    <source>
        <dbReference type="ARBA" id="ARBA00023027"/>
    </source>
</evidence>
<dbReference type="GO" id="GO:0005737">
    <property type="term" value="C:cytoplasm"/>
    <property type="evidence" value="ECO:0007669"/>
    <property type="project" value="InterPro"/>
</dbReference>
<keyword evidence="4" id="KW-0479">Metal-binding</keyword>
<evidence type="ECO:0000256" key="9">
    <source>
        <dbReference type="ARBA" id="ARBA00023285"/>
    </source>
</evidence>
<keyword evidence="7" id="KW-0520">NAD</keyword>
<comment type="caution">
    <text evidence="13">The sequence shown here is derived from an EMBL/GenBank/DDBJ whole genome shotgun (WGS) entry which is preliminary data.</text>
</comment>
<dbReference type="Proteomes" id="UP000294614">
    <property type="component" value="Unassembled WGS sequence"/>
</dbReference>
<dbReference type="GO" id="GO:0000166">
    <property type="term" value="F:nucleotide binding"/>
    <property type="evidence" value="ECO:0007669"/>
    <property type="project" value="UniProtKB-KW"/>
</dbReference>
<keyword evidence="9" id="KW-0170">Cobalt</keyword>
<dbReference type="EMBL" id="SMGG01000003">
    <property type="protein sequence ID" value="TCK62072.1"/>
    <property type="molecule type" value="Genomic_DNA"/>
</dbReference>
<dbReference type="GO" id="GO:0009073">
    <property type="term" value="P:aromatic amino acid family biosynthetic process"/>
    <property type="evidence" value="ECO:0007669"/>
    <property type="project" value="InterPro"/>
</dbReference>
<name>A0A4R1KC36_9BACT</name>
<organism evidence="13 14">
    <name type="scientific">Seleniivibrio woodruffii</name>
    <dbReference type="NCBI Taxonomy" id="1078050"/>
    <lineage>
        <taxon>Bacteria</taxon>
        <taxon>Pseudomonadati</taxon>
        <taxon>Deferribacterota</taxon>
        <taxon>Deferribacteres</taxon>
        <taxon>Deferribacterales</taxon>
        <taxon>Geovibrionaceae</taxon>
        <taxon>Seleniivibrio</taxon>
    </lineage>
</organism>
<comment type="cofactor">
    <cofactor evidence="1">
        <name>NAD(+)</name>
        <dbReference type="ChEBI" id="CHEBI:57540"/>
    </cofactor>
</comment>
<evidence type="ECO:0000256" key="5">
    <source>
        <dbReference type="ARBA" id="ARBA00022741"/>
    </source>
</evidence>
<dbReference type="InterPro" id="IPR056179">
    <property type="entry name" value="DHQS_C"/>
</dbReference>
<evidence type="ECO:0000256" key="6">
    <source>
        <dbReference type="ARBA" id="ARBA00022833"/>
    </source>
</evidence>
<dbReference type="Pfam" id="PF24621">
    <property type="entry name" value="DHQS_C"/>
    <property type="match status" value="1"/>
</dbReference>
<dbReference type="Pfam" id="PF01761">
    <property type="entry name" value="DHQ_synthase"/>
    <property type="match status" value="1"/>
</dbReference>
<evidence type="ECO:0000256" key="10">
    <source>
        <dbReference type="NCBIfam" id="TIGR01357"/>
    </source>
</evidence>
<keyword evidence="6" id="KW-0862">Zinc</keyword>
<evidence type="ECO:0000256" key="8">
    <source>
        <dbReference type="ARBA" id="ARBA00023239"/>
    </source>
</evidence>
<evidence type="ECO:0000256" key="4">
    <source>
        <dbReference type="ARBA" id="ARBA00022723"/>
    </source>
</evidence>
<dbReference type="Gene3D" id="1.20.1090.10">
    <property type="entry name" value="Dehydroquinate synthase-like - alpha domain"/>
    <property type="match status" value="1"/>
</dbReference>
<dbReference type="NCBIfam" id="TIGR01357">
    <property type="entry name" value="aroB"/>
    <property type="match status" value="1"/>
</dbReference>
<sequence>MGKVFVDLKKQVDYSYEITIGSGFVADVLKSFNTESDFFMVDDNVFSLYSGIMPKDRVYRFRADEHNKTHESVVAVLGFLFRGECRRDGRLILVGGGITGDVGGFVAATYMRGISFVQIPTTLLSMVDSSVGGKTGINFRGAKNNVGAFCQPKHVYIDMDFLKTLTDEEYLNGVAEVIKYGAVYDAEFLQYLCDNKDKVLARDTEVLDYVVTRCCALKAQVVKVDEKEQGERALLNFGHTFAHAIETDSHHVVKHGFAVATGMYLETDYAVKHKLAVPDALSEVGKVLRIYGFPLEYKIVDKDLFFTAMTADKKADRKGLTLAIAPAPGTGRIVKNISLQSVIEYFESI</sequence>
<dbReference type="RefSeq" id="WP_132871841.1">
    <property type="nucleotide sequence ID" value="NZ_SMGG01000003.1"/>
</dbReference>
<accession>A0A4R1KC36</accession>
<dbReference type="InterPro" id="IPR030960">
    <property type="entry name" value="DHQS/DOIS_N"/>
</dbReference>
<protein>
    <recommendedName>
        <fullName evidence="10">3-dehydroquinate synthase</fullName>
        <ecNumber evidence="10">4.2.3.4</ecNumber>
    </recommendedName>
</protein>
<evidence type="ECO:0000256" key="2">
    <source>
        <dbReference type="ARBA" id="ARBA00001941"/>
    </source>
</evidence>
<dbReference type="SUPFAM" id="SSF56796">
    <property type="entry name" value="Dehydroquinate synthase-like"/>
    <property type="match status" value="1"/>
</dbReference>
<dbReference type="PANTHER" id="PTHR43622:SF1">
    <property type="entry name" value="3-DEHYDROQUINATE SYNTHASE"/>
    <property type="match status" value="1"/>
</dbReference>
<gene>
    <name evidence="13" type="ORF">C8D98_0582</name>
</gene>
<evidence type="ECO:0000256" key="1">
    <source>
        <dbReference type="ARBA" id="ARBA00001911"/>
    </source>
</evidence>
<keyword evidence="8" id="KW-0456">Lyase</keyword>
<dbReference type="AlphaFoldDB" id="A0A4R1KC36"/>
<dbReference type="GO" id="GO:0046872">
    <property type="term" value="F:metal ion binding"/>
    <property type="evidence" value="ECO:0007669"/>
    <property type="project" value="UniProtKB-KW"/>
</dbReference>
<dbReference type="CDD" id="cd08195">
    <property type="entry name" value="DHQS"/>
    <property type="match status" value="1"/>
</dbReference>
<feature type="domain" description="3-dehydroquinate synthase C-terminal" evidence="12">
    <location>
        <begin position="173"/>
        <end position="315"/>
    </location>
</feature>
<proteinExistence type="predicted"/>
<comment type="cofactor">
    <cofactor evidence="2">
        <name>Co(2+)</name>
        <dbReference type="ChEBI" id="CHEBI:48828"/>
    </cofactor>
</comment>
<dbReference type="InterPro" id="IPR050071">
    <property type="entry name" value="Dehydroquinate_synthase"/>
</dbReference>
<dbReference type="InterPro" id="IPR030963">
    <property type="entry name" value="DHQ_synth_fam"/>
</dbReference>
<dbReference type="InterPro" id="IPR016037">
    <property type="entry name" value="DHQ_synth_AroB"/>
</dbReference>
<dbReference type="OrthoDB" id="9806583at2"/>
<dbReference type="GO" id="GO:0003856">
    <property type="term" value="F:3-dehydroquinate synthase activity"/>
    <property type="evidence" value="ECO:0007669"/>
    <property type="project" value="UniProtKB-UniRule"/>
</dbReference>
<reference evidence="13 14" key="1">
    <citation type="submission" date="2019-03" db="EMBL/GenBank/DDBJ databases">
        <title>Genomic Encyclopedia of Type Strains, Phase IV (KMG-IV): sequencing the most valuable type-strain genomes for metagenomic binning, comparative biology and taxonomic classification.</title>
        <authorList>
            <person name="Goeker M."/>
        </authorList>
    </citation>
    <scope>NUCLEOTIDE SEQUENCE [LARGE SCALE GENOMIC DNA]</scope>
    <source>
        <strain evidence="13 14">DSM 24984</strain>
    </source>
</reference>
<evidence type="ECO:0000313" key="14">
    <source>
        <dbReference type="Proteomes" id="UP000294614"/>
    </source>
</evidence>
<evidence type="ECO:0000259" key="12">
    <source>
        <dbReference type="Pfam" id="PF24621"/>
    </source>
</evidence>
<dbReference type="PIRSF" id="PIRSF001455">
    <property type="entry name" value="DHQ_synth"/>
    <property type="match status" value="1"/>
</dbReference>
<dbReference type="GO" id="GO:0009423">
    <property type="term" value="P:chorismate biosynthetic process"/>
    <property type="evidence" value="ECO:0007669"/>
    <property type="project" value="UniProtKB-UniRule"/>
</dbReference>